<dbReference type="KEGG" id="ptm:GSPATT00033900001"/>
<dbReference type="AlphaFoldDB" id="A0C0V7"/>
<proteinExistence type="predicted"/>
<reference evidence="1 2" key="1">
    <citation type="journal article" date="2006" name="Nature">
        <title>Global trends of whole-genome duplications revealed by the ciliate Paramecium tetraurelia.</title>
        <authorList>
            <consortium name="Genoscope"/>
            <person name="Aury J.-M."/>
            <person name="Jaillon O."/>
            <person name="Duret L."/>
            <person name="Noel B."/>
            <person name="Jubin C."/>
            <person name="Porcel B.M."/>
            <person name="Segurens B."/>
            <person name="Daubin V."/>
            <person name="Anthouard V."/>
            <person name="Aiach N."/>
            <person name="Arnaiz O."/>
            <person name="Billaut A."/>
            <person name="Beisson J."/>
            <person name="Blanc I."/>
            <person name="Bouhouche K."/>
            <person name="Camara F."/>
            <person name="Duharcourt S."/>
            <person name="Guigo R."/>
            <person name="Gogendeau D."/>
            <person name="Katinka M."/>
            <person name="Keller A.-M."/>
            <person name="Kissmehl R."/>
            <person name="Klotz C."/>
            <person name="Koll F."/>
            <person name="Le Moue A."/>
            <person name="Lepere C."/>
            <person name="Malinsky S."/>
            <person name="Nowacki M."/>
            <person name="Nowak J.K."/>
            <person name="Plattner H."/>
            <person name="Poulain J."/>
            <person name="Ruiz F."/>
            <person name="Serrano V."/>
            <person name="Zagulski M."/>
            <person name="Dessen P."/>
            <person name="Betermier M."/>
            <person name="Weissenbach J."/>
            <person name="Scarpelli C."/>
            <person name="Schachter V."/>
            <person name="Sperling L."/>
            <person name="Meyer E."/>
            <person name="Cohen J."/>
            <person name="Wincker P."/>
        </authorList>
    </citation>
    <scope>NUCLEOTIDE SEQUENCE [LARGE SCALE GENOMIC DNA]</scope>
    <source>
        <strain evidence="1 2">Stock d4-2</strain>
    </source>
</reference>
<evidence type="ECO:0000313" key="1">
    <source>
        <dbReference type="EMBL" id="CAK64424.1"/>
    </source>
</evidence>
<dbReference type="OrthoDB" id="10563445at2759"/>
<gene>
    <name evidence="1" type="ORF">GSPATT00033900001</name>
</gene>
<sequence>MVIFLWCNGYLINNEFRVFLVRRRDELKLSYVKFIIKEYIIQESNLFQLKGNQEFLRIFSSLKLLNLLQGSFQLCRRLNTHLLQLINNYVSKRENNQCKYKIYTIIHINFNTESKARKIYSNESWNIVDDSFQSFMLIQYLDQQNRIAKKKLKQKEGNFVVWNYSQMYIQIRQQNPAYLIGLMINHYNCYLNIIDRILNQQFETKIIVTGKANIIIDKLYIQLQFRNSNLRIYSVLLTNYKYQYSYNFVYIQNVLKEQQYNKGNRIILTSKEEEYQMGQHSIIIINLIFNDFQLLLQYGQHHIVIVVYLDQFFIENDCQHKNMKKEFKFLRVSQTQKSNSNYKIEKDNQDFQLFLLLLRILEVLIDLSFGTETILYKTESQK</sequence>
<dbReference type="GeneID" id="5017606"/>
<keyword evidence="2" id="KW-1185">Reference proteome</keyword>
<organism evidence="1 2">
    <name type="scientific">Paramecium tetraurelia</name>
    <dbReference type="NCBI Taxonomy" id="5888"/>
    <lineage>
        <taxon>Eukaryota</taxon>
        <taxon>Sar</taxon>
        <taxon>Alveolata</taxon>
        <taxon>Ciliophora</taxon>
        <taxon>Intramacronucleata</taxon>
        <taxon>Oligohymenophorea</taxon>
        <taxon>Peniculida</taxon>
        <taxon>Parameciidae</taxon>
        <taxon>Paramecium</taxon>
    </lineage>
</organism>
<dbReference type="EMBL" id="CT868031">
    <property type="protein sequence ID" value="CAK64424.1"/>
    <property type="molecule type" value="Genomic_DNA"/>
</dbReference>
<accession>A0C0V7</accession>
<dbReference type="HOGENOM" id="CLU_724524_0_0_1"/>
<protein>
    <submittedName>
        <fullName evidence="1">Uncharacterized protein</fullName>
    </submittedName>
</protein>
<dbReference type="InParanoid" id="A0C0V7"/>
<evidence type="ECO:0000313" key="2">
    <source>
        <dbReference type="Proteomes" id="UP000000600"/>
    </source>
</evidence>
<dbReference type="RefSeq" id="XP_001431822.1">
    <property type="nucleotide sequence ID" value="XM_001431785.1"/>
</dbReference>
<name>A0C0V7_PARTE</name>
<dbReference type="Proteomes" id="UP000000600">
    <property type="component" value="Unassembled WGS sequence"/>
</dbReference>